<evidence type="ECO:0000256" key="1">
    <source>
        <dbReference type="ARBA" id="ARBA00004370"/>
    </source>
</evidence>
<name>A0AAD8CSX9_ACIOX</name>
<organism evidence="8 9">
    <name type="scientific">Acipenser oxyrinchus oxyrinchus</name>
    <dbReference type="NCBI Taxonomy" id="40147"/>
    <lineage>
        <taxon>Eukaryota</taxon>
        <taxon>Metazoa</taxon>
        <taxon>Chordata</taxon>
        <taxon>Craniata</taxon>
        <taxon>Vertebrata</taxon>
        <taxon>Euteleostomi</taxon>
        <taxon>Actinopterygii</taxon>
        <taxon>Chondrostei</taxon>
        <taxon>Acipenseriformes</taxon>
        <taxon>Acipenseridae</taxon>
        <taxon>Acipenser</taxon>
    </lineage>
</organism>
<evidence type="ECO:0000259" key="7">
    <source>
        <dbReference type="Pfam" id="PF14940"/>
    </source>
</evidence>
<feature type="transmembrane region" description="Helical" evidence="6">
    <location>
        <begin position="253"/>
        <end position="273"/>
    </location>
</feature>
<sequence>MVMCQPIRNLWSTTPPTTVFLLCLLSLSVTFVGFGLYAQSHEVRNPDVVQDWNKILGALSQLQLCVSENGTDGHTPLPDKGQTHASSPMIGHDAADRQTLNSSHSSDDLDSLTLLVPLTLDLAWPSASLSTGPVSLRVLVLGSQLDLKGVAGKKSLNLTLMSTWQPLRNGSDTEQGHTCITITAPAHMLPGTPLPDACEVGRGSDPTLGAVASALSREQPQHTLRCYSIKYTPDPRLTVMLSPEERYLAGQHLIIVGVFLLSVCGLLCLAAAFCCVKSRRQKSNELHVQKEPLIDS</sequence>
<comment type="subcellular location">
    <subcellularLocation>
        <location evidence="1">Membrane</location>
    </subcellularLocation>
</comment>
<evidence type="ECO:0000256" key="2">
    <source>
        <dbReference type="ARBA" id="ARBA00022692"/>
    </source>
</evidence>
<comment type="caution">
    <text evidence="8">The sequence shown here is derived from an EMBL/GenBank/DDBJ whole genome shotgun (WGS) entry which is preliminary data.</text>
</comment>
<evidence type="ECO:0000256" key="6">
    <source>
        <dbReference type="SAM" id="Phobius"/>
    </source>
</evidence>
<dbReference type="EMBL" id="JAGXEW010000027">
    <property type="protein sequence ID" value="KAK1156624.1"/>
    <property type="molecule type" value="Genomic_DNA"/>
</dbReference>
<gene>
    <name evidence="8" type="primary">Tmem248</name>
    <name evidence="8" type="ORF">AOXY_G25630</name>
</gene>
<dbReference type="InterPro" id="IPR039493">
    <property type="entry name" value="TMEM248/TMEM219"/>
</dbReference>
<reference evidence="8" key="1">
    <citation type="submission" date="2022-02" db="EMBL/GenBank/DDBJ databases">
        <title>Atlantic sturgeon de novo genome assembly.</title>
        <authorList>
            <person name="Stock M."/>
            <person name="Klopp C."/>
            <person name="Guiguen Y."/>
            <person name="Cabau C."/>
            <person name="Parinello H."/>
            <person name="Santidrian Yebra-Pimentel E."/>
            <person name="Kuhl H."/>
            <person name="Dirks R.P."/>
            <person name="Guessner J."/>
            <person name="Wuertz S."/>
            <person name="Du K."/>
            <person name="Schartl M."/>
        </authorList>
    </citation>
    <scope>NUCLEOTIDE SEQUENCE</scope>
    <source>
        <strain evidence="8">STURGEONOMICS-FGT-2020</strain>
        <tissue evidence="8">Whole blood</tissue>
    </source>
</reference>
<dbReference type="AlphaFoldDB" id="A0AAD8CSX9"/>
<evidence type="ECO:0000313" key="8">
    <source>
        <dbReference type="EMBL" id="KAK1156624.1"/>
    </source>
</evidence>
<accession>A0AAD8CSX9</accession>
<feature type="transmembrane region" description="Helical" evidence="6">
    <location>
        <begin position="19"/>
        <end position="38"/>
    </location>
</feature>
<evidence type="ECO:0000256" key="4">
    <source>
        <dbReference type="ARBA" id="ARBA00023136"/>
    </source>
</evidence>
<feature type="region of interest" description="Disordered" evidence="5">
    <location>
        <begin position="70"/>
        <end position="90"/>
    </location>
</feature>
<dbReference type="Proteomes" id="UP001230051">
    <property type="component" value="Unassembled WGS sequence"/>
</dbReference>
<dbReference type="Pfam" id="PF14940">
    <property type="entry name" value="TMEM219"/>
    <property type="match status" value="1"/>
</dbReference>
<proteinExistence type="predicted"/>
<keyword evidence="9" id="KW-1185">Reference proteome</keyword>
<keyword evidence="4 6" id="KW-0472">Membrane</keyword>
<keyword evidence="2 6" id="KW-0812">Transmembrane</keyword>
<dbReference type="PANTHER" id="PTHR16002">
    <property type="entry name" value="TRANSMEMBRANE PROTEIN 248-LIKE"/>
    <property type="match status" value="1"/>
</dbReference>
<evidence type="ECO:0000256" key="5">
    <source>
        <dbReference type="SAM" id="MobiDB-lite"/>
    </source>
</evidence>
<feature type="domain" description="TMEM248/TMEM219" evidence="7">
    <location>
        <begin position="12"/>
        <end position="240"/>
    </location>
</feature>
<dbReference type="PANTHER" id="PTHR16002:SF6">
    <property type="entry name" value="INSULIN-LIKE GROWTH FACTOR-BINDING PROTEIN 3 RECEPTOR"/>
    <property type="match status" value="1"/>
</dbReference>
<dbReference type="InterPro" id="IPR039587">
    <property type="entry name" value="TMEM248/TMEM219_dom"/>
</dbReference>
<protein>
    <submittedName>
        <fullName evidence="8">Transmembrane protein 248-like</fullName>
    </submittedName>
</protein>
<keyword evidence="3 6" id="KW-1133">Transmembrane helix</keyword>
<dbReference type="GO" id="GO:0016020">
    <property type="term" value="C:membrane"/>
    <property type="evidence" value="ECO:0007669"/>
    <property type="project" value="UniProtKB-SubCell"/>
</dbReference>
<evidence type="ECO:0000313" key="9">
    <source>
        <dbReference type="Proteomes" id="UP001230051"/>
    </source>
</evidence>
<evidence type="ECO:0000256" key="3">
    <source>
        <dbReference type="ARBA" id="ARBA00022989"/>
    </source>
</evidence>